<protein>
    <submittedName>
        <fullName evidence="15">TonB-dependent receptor</fullName>
    </submittedName>
</protein>
<keyword evidence="6 11" id="KW-0798">TonB box</keyword>
<evidence type="ECO:0000256" key="1">
    <source>
        <dbReference type="ARBA" id="ARBA00004571"/>
    </source>
</evidence>
<evidence type="ECO:0000256" key="3">
    <source>
        <dbReference type="ARBA" id="ARBA00022448"/>
    </source>
</evidence>
<evidence type="ECO:0000256" key="9">
    <source>
        <dbReference type="ARBA" id="ARBA00023237"/>
    </source>
</evidence>
<evidence type="ECO:0000256" key="12">
    <source>
        <dbReference type="SAM" id="SignalP"/>
    </source>
</evidence>
<evidence type="ECO:0000256" key="2">
    <source>
        <dbReference type="ARBA" id="ARBA00009810"/>
    </source>
</evidence>
<dbReference type="InterPro" id="IPR036942">
    <property type="entry name" value="Beta-barrel_TonB_sf"/>
</dbReference>
<dbReference type="PANTHER" id="PTHR32552">
    <property type="entry name" value="FERRICHROME IRON RECEPTOR-RELATED"/>
    <property type="match status" value="1"/>
</dbReference>
<dbReference type="Pfam" id="PF00593">
    <property type="entry name" value="TonB_dep_Rec_b-barrel"/>
    <property type="match status" value="1"/>
</dbReference>
<evidence type="ECO:0000259" key="13">
    <source>
        <dbReference type="Pfam" id="PF00593"/>
    </source>
</evidence>
<dbReference type="Pfam" id="PF07715">
    <property type="entry name" value="Plug"/>
    <property type="match status" value="1"/>
</dbReference>
<dbReference type="Gene3D" id="2.170.130.10">
    <property type="entry name" value="TonB-dependent receptor, plug domain"/>
    <property type="match status" value="1"/>
</dbReference>
<feature type="chain" id="PRO_5045561471" evidence="12">
    <location>
        <begin position="34"/>
        <end position="727"/>
    </location>
</feature>
<evidence type="ECO:0000313" key="15">
    <source>
        <dbReference type="EMBL" id="MCE4537726.1"/>
    </source>
</evidence>
<evidence type="ECO:0000256" key="7">
    <source>
        <dbReference type="ARBA" id="ARBA00023136"/>
    </source>
</evidence>
<evidence type="ECO:0000256" key="5">
    <source>
        <dbReference type="ARBA" id="ARBA00022692"/>
    </source>
</evidence>
<feature type="signal peptide" evidence="12">
    <location>
        <begin position="1"/>
        <end position="33"/>
    </location>
</feature>
<dbReference type="InterPro" id="IPR039426">
    <property type="entry name" value="TonB-dep_rcpt-like"/>
</dbReference>
<feature type="domain" description="TonB-dependent receptor-like beta-barrel" evidence="13">
    <location>
        <begin position="279"/>
        <end position="697"/>
    </location>
</feature>
<evidence type="ECO:0000313" key="16">
    <source>
        <dbReference type="Proteomes" id="UP001201463"/>
    </source>
</evidence>
<sequence length="727" mass="78044">MHDQNFPRAGLRAAAPISLACLLACLPAVPASAQVLAATLERVSVSGTAAGLAAPAGSPSRLGLSLQQTPASVTVIDREALEARGAANTQDLLKGVPGVVFADPPGSAGSVYYRGFGASSLAQLYNGISVQYDAIAARPVDSWIIERLEAIGGPSSFLNGSGAVGGTINVVTKVADTSGDLARLVVGLGDRAQLAGSWQRGLGDGGQVLRVELNRTEGALWTQGRDRSAWQASASWRAPLAPGLVHTLALERQHERVTQPYWGTPMLRSADGSVSGALRFDPGTYGINYNVVDGRYEQDVDWARSITEWTPSPGTRVSHTLYHYGALRDYDNVESYAFKAGNTRVERSSALLQRHDQRVSGSRLEVSQAASIAGRRSDFAFGWDWSFNQQTRFPLSVAGPFDLTDPYAPRDTYFLQTPGITRTYTPGATNLLRSFALFAENRTELGGGWAVVSALRADRIALDVRNHRAASASNPALFNTRFSPLTGRLGLVKDLSADWQVYAQASTAADPPAGVLATAGFSALRDFDLTRGQQVELGSKLGFDRGRGWATLAVYDIKRRHLAITDPNDRTQVIPVGAQSSRGVELNAHWRASAQWTLAAQASATRARYDDFVEVVGSATVSRAGNRPANVPVVVAGASADWRPNEALVLGADWRYVGQRYANTANTVWDGAYQLLGLNATLRITPQLSARLRVDNLTDRRYVASLSTSLPYLGAPRSFSGALDWRF</sequence>
<dbReference type="RefSeq" id="WP_233391863.1">
    <property type="nucleotide sequence ID" value="NZ_JAJTWT010000004.1"/>
</dbReference>
<evidence type="ECO:0000256" key="11">
    <source>
        <dbReference type="RuleBase" id="RU003357"/>
    </source>
</evidence>
<reference evidence="15 16" key="1">
    <citation type="submission" date="2021-12" db="EMBL/GenBank/DDBJ databases">
        <title>Genome seq of p7.</title>
        <authorList>
            <person name="Seo T."/>
        </authorList>
    </citation>
    <scope>NUCLEOTIDE SEQUENCE [LARGE SCALE GENOMIC DNA]</scope>
    <source>
        <strain evidence="15 16">P7</strain>
    </source>
</reference>
<keyword evidence="16" id="KW-1185">Reference proteome</keyword>
<feature type="domain" description="TonB-dependent receptor plug" evidence="14">
    <location>
        <begin position="66"/>
        <end position="167"/>
    </location>
</feature>
<evidence type="ECO:0000259" key="14">
    <source>
        <dbReference type="Pfam" id="PF07715"/>
    </source>
</evidence>
<keyword evidence="3 10" id="KW-0813">Transport</keyword>
<keyword evidence="5 10" id="KW-0812">Transmembrane</keyword>
<dbReference type="CDD" id="cd01347">
    <property type="entry name" value="ligand_gated_channel"/>
    <property type="match status" value="1"/>
</dbReference>
<accession>A0ABS8XGU6</accession>
<comment type="subcellular location">
    <subcellularLocation>
        <location evidence="1 10">Cell outer membrane</location>
        <topology evidence="1 10">Multi-pass membrane protein</topology>
    </subcellularLocation>
</comment>
<dbReference type="Proteomes" id="UP001201463">
    <property type="component" value="Unassembled WGS sequence"/>
</dbReference>
<keyword evidence="8 15" id="KW-0675">Receptor</keyword>
<dbReference type="Gene3D" id="2.40.170.20">
    <property type="entry name" value="TonB-dependent receptor, beta-barrel domain"/>
    <property type="match status" value="1"/>
</dbReference>
<name>A0ABS8XGU6_9BURK</name>
<keyword evidence="4 10" id="KW-1134">Transmembrane beta strand</keyword>
<dbReference type="InterPro" id="IPR037066">
    <property type="entry name" value="Plug_dom_sf"/>
</dbReference>
<evidence type="ECO:0000256" key="8">
    <source>
        <dbReference type="ARBA" id="ARBA00023170"/>
    </source>
</evidence>
<comment type="similarity">
    <text evidence="2 10 11">Belongs to the TonB-dependent receptor family.</text>
</comment>
<dbReference type="InterPro" id="IPR012910">
    <property type="entry name" value="Plug_dom"/>
</dbReference>
<dbReference type="PROSITE" id="PS52016">
    <property type="entry name" value="TONB_DEPENDENT_REC_3"/>
    <property type="match status" value="1"/>
</dbReference>
<keyword evidence="7 10" id="KW-0472">Membrane</keyword>
<organism evidence="15 16">
    <name type="scientific">Pelomonas caseinilytica</name>
    <dbReference type="NCBI Taxonomy" id="2906763"/>
    <lineage>
        <taxon>Bacteria</taxon>
        <taxon>Pseudomonadati</taxon>
        <taxon>Pseudomonadota</taxon>
        <taxon>Betaproteobacteria</taxon>
        <taxon>Burkholderiales</taxon>
        <taxon>Sphaerotilaceae</taxon>
        <taxon>Roseateles</taxon>
    </lineage>
</organism>
<dbReference type="EMBL" id="JAJTWT010000004">
    <property type="protein sequence ID" value="MCE4537726.1"/>
    <property type="molecule type" value="Genomic_DNA"/>
</dbReference>
<keyword evidence="9 10" id="KW-0998">Cell outer membrane</keyword>
<evidence type="ECO:0000256" key="10">
    <source>
        <dbReference type="PROSITE-ProRule" id="PRU01360"/>
    </source>
</evidence>
<dbReference type="SUPFAM" id="SSF56935">
    <property type="entry name" value="Porins"/>
    <property type="match status" value="1"/>
</dbReference>
<dbReference type="PANTHER" id="PTHR32552:SF84">
    <property type="entry name" value="TONB-DEPENDENT RECEPTOR-RELATED"/>
    <property type="match status" value="1"/>
</dbReference>
<gene>
    <name evidence="15" type="ORF">LXT12_10745</name>
</gene>
<comment type="caution">
    <text evidence="15">The sequence shown here is derived from an EMBL/GenBank/DDBJ whole genome shotgun (WGS) entry which is preliminary data.</text>
</comment>
<evidence type="ECO:0000256" key="6">
    <source>
        <dbReference type="ARBA" id="ARBA00023077"/>
    </source>
</evidence>
<keyword evidence="12" id="KW-0732">Signal</keyword>
<evidence type="ECO:0000256" key="4">
    <source>
        <dbReference type="ARBA" id="ARBA00022452"/>
    </source>
</evidence>
<dbReference type="InterPro" id="IPR000531">
    <property type="entry name" value="Beta-barrel_TonB"/>
</dbReference>
<proteinExistence type="inferred from homology"/>